<comment type="caution">
    <text evidence="2">The sequence shown here is derived from an EMBL/GenBank/DDBJ whole genome shotgun (WGS) entry which is preliminary data.</text>
</comment>
<organism evidence="2 3">
    <name type="scientific">Steroidobacter flavus</name>
    <dbReference type="NCBI Taxonomy" id="1842136"/>
    <lineage>
        <taxon>Bacteria</taxon>
        <taxon>Pseudomonadati</taxon>
        <taxon>Pseudomonadota</taxon>
        <taxon>Gammaproteobacteria</taxon>
        <taxon>Steroidobacterales</taxon>
        <taxon>Steroidobacteraceae</taxon>
        <taxon>Steroidobacter</taxon>
    </lineage>
</organism>
<protein>
    <submittedName>
        <fullName evidence="2">Uncharacterized protein</fullName>
    </submittedName>
</protein>
<evidence type="ECO:0000313" key="3">
    <source>
        <dbReference type="Proteomes" id="UP001595904"/>
    </source>
</evidence>
<keyword evidence="1" id="KW-0732">Signal</keyword>
<gene>
    <name evidence="2" type="ORF">ACFPN2_25215</name>
</gene>
<name>A0ABV8SZM7_9GAMM</name>
<accession>A0ABV8SZM7</accession>
<evidence type="ECO:0000256" key="1">
    <source>
        <dbReference type="SAM" id="SignalP"/>
    </source>
</evidence>
<evidence type="ECO:0000313" key="2">
    <source>
        <dbReference type="EMBL" id="MFC4312408.1"/>
    </source>
</evidence>
<feature type="chain" id="PRO_5046989006" evidence="1">
    <location>
        <begin position="27"/>
        <end position="369"/>
    </location>
</feature>
<feature type="signal peptide" evidence="1">
    <location>
        <begin position="1"/>
        <end position="26"/>
    </location>
</feature>
<keyword evidence="3" id="KW-1185">Reference proteome</keyword>
<dbReference type="Proteomes" id="UP001595904">
    <property type="component" value="Unassembled WGS sequence"/>
</dbReference>
<reference evidence="3" key="1">
    <citation type="journal article" date="2019" name="Int. J. Syst. Evol. Microbiol.">
        <title>The Global Catalogue of Microorganisms (GCM) 10K type strain sequencing project: providing services to taxonomists for standard genome sequencing and annotation.</title>
        <authorList>
            <consortium name="The Broad Institute Genomics Platform"/>
            <consortium name="The Broad Institute Genome Sequencing Center for Infectious Disease"/>
            <person name="Wu L."/>
            <person name="Ma J."/>
        </authorList>
    </citation>
    <scope>NUCLEOTIDE SEQUENCE [LARGE SCALE GENOMIC DNA]</scope>
    <source>
        <strain evidence="3">CGMCC 1.10759</strain>
    </source>
</reference>
<dbReference type="EMBL" id="JBHSDU010000014">
    <property type="protein sequence ID" value="MFC4312408.1"/>
    <property type="molecule type" value="Genomic_DNA"/>
</dbReference>
<sequence>MDTLGKRAIATACGLACTVLSIPASATVTYTSPGSFAIASVVNDNVLINHTQAIVTLQSNGRVQGLDTLSPVYREAAVRVQRGTLEMTGNTRVIAGLNQSGIEMTTSDHSDVRIGGRAAVHGNIKADFAVIWTDEATATQRLYLQETGVVSGDVTFGGFVRLQDQAVVSGTIRGAMNANLRLDMVGGFVGGSVSLGGLDNHMVNMSGGTIAGSLGGAPSYVEINISGGYIRQGLRSSGAYDGVIRGGYIDGGVAITNYVAGGSNLTVRGGRFETTASDWLFALTEQYSDNSPSTLKVCGGQFGYYEPGTGVLIDGKTNLQVYGAGLTYSGGVLSGTLQDGSPINVALTFGPSWTGTFTITPVAVGKPTC</sequence>
<dbReference type="RefSeq" id="WP_380601767.1">
    <property type="nucleotide sequence ID" value="NZ_JBHSDU010000014.1"/>
</dbReference>
<proteinExistence type="predicted"/>